<dbReference type="PANTHER" id="PTHR15710">
    <property type="entry name" value="E3 UBIQUITIN-PROTEIN LIGASE PRAJA"/>
    <property type="match status" value="1"/>
</dbReference>
<evidence type="ECO:0000259" key="5">
    <source>
        <dbReference type="PROSITE" id="PS50089"/>
    </source>
</evidence>
<dbReference type="Gene3D" id="3.30.40.10">
    <property type="entry name" value="Zinc/RING finger domain, C3HC4 (zinc finger)"/>
    <property type="match status" value="1"/>
</dbReference>
<gene>
    <name evidence="6" type="ORF">KCU98_g5186</name>
</gene>
<accession>A0A9P8JXZ9</accession>
<evidence type="ECO:0000256" key="4">
    <source>
        <dbReference type="PROSITE-ProRule" id="PRU00175"/>
    </source>
</evidence>
<dbReference type="GO" id="GO:0016567">
    <property type="term" value="P:protein ubiquitination"/>
    <property type="evidence" value="ECO:0007669"/>
    <property type="project" value="TreeGrafter"/>
</dbReference>
<evidence type="ECO:0000313" key="6">
    <source>
        <dbReference type="EMBL" id="KAG9984759.1"/>
    </source>
</evidence>
<sequence>MSSYVRRVVMHDPAWPIDIVNNLHWDPEGADWGWLSYSPDQSRPFDTEVKIMEEHGFTAGKTPWGEVMYDVVAKPNHDLPDLESVTVADTVTCTICMEDMATAVTLPCTHMFHKECIFIWLYMKGECAVCRQGPTKIVRDMEKVRM</sequence>
<dbReference type="GO" id="GO:0005737">
    <property type="term" value="C:cytoplasm"/>
    <property type="evidence" value="ECO:0007669"/>
    <property type="project" value="TreeGrafter"/>
</dbReference>
<protein>
    <recommendedName>
        <fullName evidence="5">RING-type domain-containing protein</fullName>
    </recommendedName>
</protein>
<evidence type="ECO:0000256" key="2">
    <source>
        <dbReference type="ARBA" id="ARBA00022771"/>
    </source>
</evidence>
<dbReference type="InterPro" id="IPR013083">
    <property type="entry name" value="Znf_RING/FYVE/PHD"/>
</dbReference>
<keyword evidence="2 4" id="KW-0863">Zinc-finger</keyword>
<reference evidence="6" key="1">
    <citation type="journal article" date="2021" name="J Fungi (Basel)">
        <title>Virulence traits and population genomics of the black yeast Aureobasidium melanogenum.</title>
        <authorList>
            <person name="Cernosa A."/>
            <person name="Sun X."/>
            <person name="Gostincar C."/>
            <person name="Fang C."/>
            <person name="Gunde-Cimerman N."/>
            <person name="Song Z."/>
        </authorList>
    </citation>
    <scope>NUCLEOTIDE SEQUENCE</scope>
    <source>
        <strain evidence="6">EXF-9298</strain>
    </source>
</reference>
<dbReference type="PANTHER" id="PTHR15710:SF243">
    <property type="entry name" value="E3 UBIQUITIN-PROTEIN LIGASE PRAJA-2 ISOFORM X1"/>
    <property type="match status" value="1"/>
</dbReference>
<dbReference type="InterPro" id="IPR001841">
    <property type="entry name" value="Znf_RING"/>
</dbReference>
<feature type="domain" description="RING-type" evidence="5">
    <location>
        <begin position="93"/>
        <end position="131"/>
    </location>
</feature>
<dbReference type="Proteomes" id="UP000729357">
    <property type="component" value="Unassembled WGS sequence"/>
</dbReference>
<feature type="non-terminal residue" evidence="6">
    <location>
        <position position="146"/>
    </location>
</feature>
<dbReference type="GO" id="GO:0008270">
    <property type="term" value="F:zinc ion binding"/>
    <property type="evidence" value="ECO:0007669"/>
    <property type="project" value="UniProtKB-KW"/>
</dbReference>
<keyword evidence="1" id="KW-0479">Metal-binding</keyword>
<dbReference type="PROSITE" id="PS50089">
    <property type="entry name" value="ZF_RING_2"/>
    <property type="match status" value="1"/>
</dbReference>
<dbReference type="Pfam" id="PF13639">
    <property type="entry name" value="zf-RING_2"/>
    <property type="match status" value="1"/>
</dbReference>
<keyword evidence="3" id="KW-0862">Zinc</keyword>
<name>A0A9P8JXZ9_AURME</name>
<dbReference type="EMBL" id="JAHFXS010000460">
    <property type="protein sequence ID" value="KAG9984759.1"/>
    <property type="molecule type" value="Genomic_DNA"/>
</dbReference>
<comment type="caution">
    <text evidence="6">The sequence shown here is derived from an EMBL/GenBank/DDBJ whole genome shotgun (WGS) entry which is preliminary data.</text>
</comment>
<reference evidence="6" key="2">
    <citation type="submission" date="2021-08" db="EMBL/GenBank/DDBJ databases">
        <authorList>
            <person name="Gostincar C."/>
            <person name="Sun X."/>
            <person name="Song Z."/>
            <person name="Gunde-Cimerman N."/>
        </authorList>
    </citation>
    <scope>NUCLEOTIDE SEQUENCE</scope>
    <source>
        <strain evidence="6">EXF-9298</strain>
    </source>
</reference>
<dbReference type="SUPFAM" id="SSF57850">
    <property type="entry name" value="RING/U-box"/>
    <property type="match status" value="1"/>
</dbReference>
<evidence type="ECO:0000256" key="1">
    <source>
        <dbReference type="ARBA" id="ARBA00022723"/>
    </source>
</evidence>
<dbReference type="SMART" id="SM00184">
    <property type="entry name" value="RING"/>
    <property type="match status" value="1"/>
</dbReference>
<evidence type="ECO:0000313" key="7">
    <source>
        <dbReference type="Proteomes" id="UP000729357"/>
    </source>
</evidence>
<proteinExistence type="predicted"/>
<evidence type="ECO:0000256" key="3">
    <source>
        <dbReference type="ARBA" id="ARBA00022833"/>
    </source>
</evidence>
<dbReference type="GO" id="GO:0061630">
    <property type="term" value="F:ubiquitin protein ligase activity"/>
    <property type="evidence" value="ECO:0007669"/>
    <property type="project" value="TreeGrafter"/>
</dbReference>
<dbReference type="AlphaFoldDB" id="A0A9P8JXZ9"/>
<organism evidence="6 7">
    <name type="scientific">Aureobasidium melanogenum</name>
    <name type="common">Aureobasidium pullulans var. melanogenum</name>
    <dbReference type="NCBI Taxonomy" id="46634"/>
    <lineage>
        <taxon>Eukaryota</taxon>
        <taxon>Fungi</taxon>
        <taxon>Dikarya</taxon>
        <taxon>Ascomycota</taxon>
        <taxon>Pezizomycotina</taxon>
        <taxon>Dothideomycetes</taxon>
        <taxon>Dothideomycetidae</taxon>
        <taxon>Dothideales</taxon>
        <taxon>Saccotheciaceae</taxon>
        <taxon>Aureobasidium</taxon>
    </lineage>
</organism>
<keyword evidence="7" id="KW-1185">Reference proteome</keyword>